<sequence>MSSAVGSTGESLRPVWPHTDALITRDCRSLRFGGKYADVVALSTGDPTALRPTVDAATRRRVSTMPEPRRDTALVLGANGFLGAHLIGRLTHDPAITEVFAMIRPTETASARRRLQDTVDQYEISIDFSKVTIVEGNPTARFFGLDREGYTGLAEAVGLIYNCASSTDYLSSYVDLRDDWFVSLLRVLEFSITRTRKHVTYVGSIGAHLYQRAEDFRRADSWWYSGYAQMKWVNAALLGWLADDDTFSVTLCEAPYILGSTQRGLDPGRAYSFWRILEVAIAVGAIWDGPGMNYVPVDIICEVMVSNALADMPLARMLPSNPTDYDHSLYADLLGLDLVTWDQFYSRVAELAGEEFAATMLGDNIDVLMRKVHKPEAIFPAAHDASWCDHRRLFELYFSTVTLKDLVSGQRAPAIVGA</sequence>
<dbReference type="EMBL" id="JBHTIL010000001">
    <property type="protein sequence ID" value="MFD0926658.1"/>
    <property type="molecule type" value="Genomic_DNA"/>
</dbReference>
<dbReference type="Gene3D" id="3.40.50.720">
    <property type="entry name" value="NAD(P)-binding Rossmann-like Domain"/>
    <property type="match status" value="1"/>
</dbReference>
<feature type="domain" description="Thioester reductase (TE)" evidence="1">
    <location>
        <begin position="77"/>
        <end position="304"/>
    </location>
</feature>
<evidence type="ECO:0000259" key="1">
    <source>
        <dbReference type="Pfam" id="PF07993"/>
    </source>
</evidence>
<keyword evidence="3" id="KW-1185">Reference proteome</keyword>
<evidence type="ECO:0000313" key="3">
    <source>
        <dbReference type="Proteomes" id="UP001597068"/>
    </source>
</evidence>
<proteinExistence type="predicted"/>
<dbReference type="InterPro" id="IPR013120">
    <property type="entry name" value="FAR_NAD-bd"/>
</dbReference>
<gene>
    <name evidence="2" type="ORF">ACFQ04_13020</name>
</gene>
<evidence type="ECO:0000313" key="2">
    <source>
        <dbReference type="EMBL" id="MFD0926658.1"/>
    </source>
</evidence>
<organism evidence="2 3">
    <name type="scientific">Williamsia deligens</name>
    <dbReference type="NCBI Taxonomy" id="321325"/>
    <lineage>
        <taxon>Bacteria</taxon>
        <taxon>Bacillati</taxon>
        <taxon>Actinomycetota</taxon>
        <taxon>Actinomycetes</taxon>
        <taxon>Mycobacteriales</taxon>
        <taxon>Nocardiaceae</taxon>
        <taxon>Williamsia</taxon>
    </lineage>
</organism>
<dbReference type="Pfam" id="PF07993">
    <property type="entry name" value="NAD_binding_4"/>
    <property type="match status" value="1"/>
</dbReference>
<protein>
    <submittedName>
        <fullName evidence="2">SDR family oxidoreductase</fullName>
    </submittedName>
</protein>
<dbReference type="InterPro" id="IPR036291">
    <property type="entry name" value="NAD(P)-bd_dom_sf"/>
</dbReference>
<accession>A0ABW3G911</accession>
<name>A0ABW3G911_9NOCA</name>
<dbReference type="RefSeq" id="WP_253645482.1">
    <property type="nucleotide sequence ID" value="NZ_BAAAMO010000002.1"/>
</dbReference>
<reference evidence="3" key="1">
    <citation type="journal article" date="2019" name="Int. J. Syst. Evol. Microbiol.">
        <title>The Global Catalogue of Microorganisms (GCM) 10K type strain sequencing project: providing services to taxonomists for standard genome sequencing and annotation.</title>
        <authorList>
            <consortium name="The Broad Institute Genomics Platform"/>
            <consortium name="The Broad Institute Genome Sequencing Center for Infectious Disease"/>
            <person name="Wu L."/>
            <person name="Ma J."/>
        </authorList>
    </citation>
    <scope>NUCLEOTIDE SEQUENCE [LARGE SCALE GENOMIC DNA]</scope>
    <source>
        <strain evidence="3">CCUG 50873</strain>
    </source>
</reference>
<dbReference type="Proteomes" id="UP001597068">
    <property type="component" value="Unassembled WGS sequence"/>
</dbReference>
<comment type="caution">
    <text evidence="2">The sequence shown here is derived from an EMBL/GenBank/DDBJ whole genome shotgun (WGS) entry which is preliminary data.</text>
</comment>
<dbReference type="SUPFAM" id="SSF51735">
    <property type="entry name" value="NAD(P)-binding Rossmann-fold domains"/>
    <property type="match status" value="1"/>
</dbReference>